<evidence type="ECO:0000313" key="4">
    <source>
        <dbReference type="EMBL" id="MFB9475223.1"/>
    </source>
</evidence>
<comment type="similarity">
    <text evidence="1">Belongs to the band 7/mec-2 family.</text>
</comment>
<reference evidence="4 5" key="1">
    <citation type="submission" date="2024-09" db="EMBL/GenBank/DDBJ databases">
        <authorList>
            <person name="Sun Q."/>
            <person name="Mori K."/>
        </authorList>
    </citation>
    <scope>NUCLEOTIDE SEQUENCE [LARGE SCALE GENOMIC DNA]</scope>
    <source>
        <strain evidence="4 5">JCM 3324</strain>
    </source>
</reference>
<dbReference type="PRINTS" id="PR00721">
    <property type="entry name" value="STOMATIN"/>
</dbReference>
<dbReference type="Proteomes" id="UP001589568">
    <property type="component" value="Unassembled WGS sequence"/>
</dbReference>
<dbReference type="PANTHER" id="PTHR10264">
    <property type="entry name" value="BAND 7 PROTEIN-RELATED"/>
    <property type="match status" value="1"/>
</dbReference>
<feature type="domain" description="Band 7" evidence="3">
    <location>
        <begin position="35"/>
        <end position="194"/>
    </location>
</feature>
<accession>A0ABV5NY71</accession>
<protein>
    <submittedName>
        <fullName evidence="4">SPFH domain-containing protein</fullName>
    </submittedName>
</protein>
<dbReference type="RefSeq" id="WP_345385215.1">
    <property type="nucleotide sequence ID" value="NZ_BAAAXS010000001.1"/>
</dbReference>
<dbReference type="InterPro" id="IPR001107">
    <property type="entry name" value="Band_7"/>
</dbReference>
<dbReference type="InterPro" id="IPR036013">
    <property type="entry name" value="Band_7/SPFH_dom_sf"/>
</dbReference>
<feature type="transmembrane region" description="Helical" evidence="2">
    <location>
        <begin position="20"/>
        <end position="40"/>
    </location>
</feature>
<evidence type="ECO:0000313" key="5">
    <source>
        <dbReference type="Proteomes" id="UP001589568"/>
    </source>
</evidence>
<keyword evidence="2" id="KW-0812">Transmembrane</keyword>
<dbReference type="SUPFAM" id="SSF117892">
    <property type="entry name" value="Band 7/SPFH domain"/>
    <property type="match status" value="1"/>
</dbReference>
<evidence type="ECO:0000256" key="1">
    <source>
        <dbReference type="ARBA" id="ARBA00008164"/>
    </source>
</evidence>
<keyword evidence="5" id="KW-1185">Reference proteome</keyword>
<organism evidence="4 5">
    <name type="scientific">Nonomuraea salmonea</name>
    <dbReference type="NCBI Taxonomy" id="46181"/>
    <lineage>
        <taxon>Bacteria</taxon>
        <taxon>Bacillati</taxon>
        <taxon>Actinomycetota</taxon>
        <taxon>Actinomycetes</taxon>
        <taxon>Streptosporangiales</taxon>
        <taxon>Streptosporangiaceae</taxon>
        <taxon>Nonomuraea</taxon>
    </lineage>
</organism>
<evidence type="ECO:0000256" key="2">
    <source>
        <dbReference type="SAM" id="Phobius"/>
    </source>
</evidence>
<dbReference type="SMART" id="SM00244">
    <property type="entry name" value="PHB"/>
    <property type="match status" value="1"/>
</dbReference>
<dbReference type="PANTHER" id="PTHR10264:SF19">
    <property type="entry name" value="AT06885P-RELATED"/>
    <property type="match status" value="1"/>
</dbReference>
<evidence type="ECO:0000259" key="3">
    <source>
        <dbReference type="SMART" id="SM00244"/>
    </source>
</evidence>
<keyword evidence="2" id="KW-0472">Membrane</keyword>
<sequence length="211" mass="22948">MTNGRTASLWQAFTVAEPVMWLVLGLLPLAALAARTLRVVGEDERLVVRRLGRAAGVRGPGLVVVWPVLERGVRVSLRLTYLDLFAKELVTRDGVGVRVKATAVAAVDDPVRYATTADDPLTATTIAAEAELRREVGRRDLADLPGLVAHAGAELAERVSRSTRRWGVQVTLLDVADVQVPLRGELIARVRRREPPRPAAAVPLKEGDIHR</sequence>
<dbReference type="Gene3D" id="3.30.479.30">
    <property type="entry name" value="Band 7 domain"/>
    <property type="match status" value="1"/>
</dbReference>
<keyword evidence="2" id="KW-1133">Transmembrane helix</keyword>
<dbReference type="InterPro" id="IPR043202">
    <property type="entry name" value="Band-7_stomatin-like"/>
</dbReference>
<comment type="caution">
    <text evidence="4">The sequence shown here is derived from an EMBL/GenBank/DDBJ whole genome shotgun (WGS) entry which is preliminary data.</text>
</comment>
<name>A0ABV5NY71_9ACTN</name>
<dbReference type="EMBL" id="JBHMCF010000041">
    <property type="protein sequence ID" value="MFB9475223.1"/>
    <property type="molecule type" value="Genomic_DNA"/>
</dbReference>
<dbReference type="InterPro" id="IPR001972">
    <property type="entry name" value="Stomatin_HflK_fam"/>
</dbReference>
<gene>
    <name evidence="4" type="ORF">ACFFR3_37540</name>
</gene>
<proteinExistence type="inferred from homology"/>
<dbReference type="Pfam" id="PF01145">
    <property type="entry name" value="Band_7"/>
    <property type="match status" value="1"/>
</dbReference>